<reference evidence="1 2" key="1">
    <citation type="submission" date="2024-09" db="EMBL/GenBank/DDBJ databases">
        <title>Rethinking Asexuality: The Enigmatic Case of Functional Sexual Genes in Lepraria (Stereocaulaceae).</title>
        <authorList>
            <person name="Doellman M."/>
            <person name="Sun Y."/>
            <person name="Barcenas-Pena A."/>
            <person name="Lumbsch H.T."/>
            <person name="Grewe F."/>
        </authorList>
    </citation>
    <scope>NUCLEOTIDE SEQUENCE [LARGE SCALE GENOMIC DNA]</scope>
    <source>
        <strain evidence="1 2">Mercado 3170</strain>
    </source>
</reference>
<keyword evidence="2" id="KW-1185">Reference proteome</keyword>
<sequence>MANIGKVVASAFSATNENQFSLVNINADFSLLKVEAPIEYQGLGAALSTRRRENAEQGPLHRTARKLGALFEQILPPIKTLAEAYGKRVSEISTSEKLKRVGTSNDGPFANHVGFDGTSIYAAATSGHSAIAVHFLACLLARTWPPSEAIALWVELVAERKREIETNVDVSQIQGMAARVAAQQDIPRAELAKWDASARAWLLSADEVKIWEMTQLRLITKDCGMAVSLRGSTYASVIDVWSVAMTSLQKLVLGMPQRISRAALLIGLSAWHIFPDLNVVGPTVHVKFHDPIVDDGGVLTLGLQSASPDNEAGVQWSLSLSHLRYYGDPVRVSTSADLDSLRISMDDLQMVALGAVLGSWTRSLDDTEAAAECLVALRGCHNKGTNGTLKEKLPWLDFLCTIAQRLLDTPSSMERENHRMLLSYGRRKGCMLLGIGDRLQLPLFGFCERMLLANCSMELSRTSDDEEMLIDRLRALAHRCGMASEYSVIVYFKSNTPPVLSGLRVTTAVPWYDCRGKKHRRWTANAMAKLHRTECHGEECRFLRIEDVTLTCRTGSLPQLHWRSCPLRGETLYDAHFDFAAGDSTKAALFCERREIESRRFTDLATFSEATEILRSGMLCPLKVQYHLRHPKYYLPSFDTSSIHEMETSLKYLLIASTLYSRLPGATVSIKVLQIPLNTVRWAEHGLNKAATQDFRAFGFQKYLEWYKDVDKRMLWFPTRAQFACIAMFESGTLNIDPAGLWSVMALSSGNSIFVVDSLIQDPSEQETSITRLLGNLDRPGIVMLVPPQAPLIRNAELGAWRLVNHNAFDGKVEDCFRETSLHLSFTEYEIPLSVPVGAVDADATMLETLVSVYDRDKWIADIDVLGCLSRAHLFACLSARDSETTSSTSTPEAAKRIKEGASDRKQLISIDCWEELLDLPDTLGDSVSMMQLQGPFGGSAIAVVRAAKNWSARLAAMCVCVQKGYLTQVLPTSKTLCMDCDQGLEDMINNTQVFVI</sequence>
<proteinExistence type="predicted"/>
<evidence type="ECO:0000313" key="1">
    <source>
        <dbReference type="EMBL" id="KAL2037477.1"/>
    </source>
</evidence>
<dbReference type="Proteomes" id="UP001590950">
    <property type="component" value="Unassembled WGS sequence"/>
</dbReference>
<protein>
    <submittedName>
        <fullName evidence="1">Uncharacterized protein</fullName>
    </submittedName>
</protein>
<organism evidence="1 2">
    <name type="scientific">Stereocaulon virgatum</name>
    <dbReference type="NCBI Taxonomy" id="373712"/>
    <lineage>
        <taxon>Eukaryota</taxon>
        <taxon>Fungi</taxon>
        <taxon>Dikarya</taxon>
        <taxon>Ascomycota</taxon>
        <taxon>Pezizomycotina</taxon>
        <taxon>Lecanoromycetes</taxon>
        <taxon>OSLEUM clade</taxon>
        <taxon>Lecanoromycetidae</taxon>
        <taxon>Lecanorales</taxon>
        <taxon>Lecanorineae</taxon>
        <taxon>Stereocaulaceae</taxon>
        <taxon>Stereocaulon</taxon>
    </lineage>
</organism>
<evidence type="ECO:0000313" key="2">
    <source>
        <dbReference type="Proteomes" id="UP001590950"/>
    </source>
</evidence>
<comment type="caution">
    <text evidence="1">The sequence shown here is derived from an EMBL/GenBank/DDBJ whole genome shotgun (WGS) entry which is preliminary data.</text>
</comment>
<accession>A0ABR3ZV45</accession>
<name>A0ABR3ZV45_9LECA</name>
<dbReference type="EMBL" id="JBEFKJ010000040">
    <property type="protein sequence ID" value="KAL2037477.1"/>
    <property type="molecule type" value="Genomic_DNA"/>
</dbReference>
<gene>
    <name evidence="1" type="ORF">N7G274_009758</name>
</gene>